<evidence type="ECO:0000313" key="2">
    <source>
        <dbReference type="EMBL" id="RJP61314.1"/>
    </source>
</evidence>
<protein>
    <submittedName>
        <fullName evidence="2">Uncharacterized protein</fullName>
    </submittedName>
</protein>
<dbReference type="EMBL" id="QZJZ01000014">
    <property type="protein sequence ID" value="RJP61314.1"/>
    <property type="molecule type" value="Genomic_DNA"/>
</dbReference>
<dbReference type="Proteomes" id="UP000266426">
    <property type="component" value="Unassembled WGS sequence"/>
</dbReference>
<proteinExistence type="predicted"/>
<evidence type="ECO:0000313" key="3">
    <source>
        <dbReference type="Proteomes" id="UP000266426"/>
    </source>
</evidence>
<name>A0A3A4RI63_9BACT</name>
<reference evidence="2 3" key="1">
    <citation type="journal article" date="2017" name="ISME J.">
        <title>Energy and carbon metabolisms in a deep terrestrial subsurface fluid microbial community.</title>
        <authorList>
            <person name="Momper L."/>
            <person name="Jungbluth S.P."/>
            <person name="Lee M.D."/>
            <person name="Amend J.P."/>
        </authorList>
    </citation>
    <scope>NUCLEOTIDE SEQUENCE [LARGE SCALE GENOMIC DNA]</scope>
    <source>
        <strain evidence="2">SURF_26</strain>
    </source>
</reference>
<sequence>MSCKIFLFYITLFLVLSISNHPCFCAQVFAPSYPLSVQAKEHAEAHELVYFCTTYITYLRNQWGLTAKKASPVSVIAVSSGNDSMQRMQNGSVVITVNTNNHDFKTTLSHALTGTVIQDCIAEQYQECISIPLTITYGIEGIFSHIKILPRYVVIHRKLSDFQYIPPELLFSIQHSLSEETEDIFRLESVYMMEFFGSYGIRGQQLIGFIAQYAKNSSAAILEIANKTQCYTPDRFEALFLESTIQKKVVYNLASASERLKETDILDLIHDILLFDLYDPSHPTGHKLSRFAFDLTIADFPCVEAEQIDKKILMLRSLKESGILQEGIEHLITALEYLRKNDYESYYDHLYLAQRTL</sequence>
<organism evidence="2 3">
    <name type="scientific">Candidatus Auribacter fodinae</name>
    <dbReference type="NCBI Taxonomy" id="2093366"/>
    <lineage>
        <taxon>Bacteria</taxon>
        <taxon>Pseudomonadati</taxon>
        <taxon>Candidatus Auribacterota</taxon>
        <taxon>Candidatus Auribacteria</taxon>
        <taxon>Candidatus Auribacterales</taxon>
        <taxon>Candidatus Auribacteraceae</taxon>
        <taxon>Candidatus Auribacter</taxon>
    </lineage>
</organism>
<gene>
    <name evidence="2" type="ORF">C4541_02095</name>
</gene>
<comment type="caution">
    <text evidence="2">The sequence shown here is derived from an EMBL/GenBank/DDBJ whole genome shotgun (WGS) entry which is preliminary data.</text>
</comment>
<dbReference type="AlphaFoldDB" id="A0A3A4RI63"/>
<keyword evidence="1" id="KW-0732">Signal</keyword>
<feature type="signal peptide" evidence="1">
    <location>
        <begin position="1"/>
        <end position="26"/>
    </location>
</feature>
<evidence type="ECO:0000256" key="1">
    <source>
        <dbReference type="SAM" id="SignalP"/>
    </source>
</evidence>
<accession>A0A3A4RI63</accession>
<feature type="chain" id="PRO_5017472849" evidence="1">
    <location>
        <begin position="27"/>
        <end position="357"/>
    </location>
</feature>